<dbReference type="EMBL" id="BMUE01000010">
    <property type="protein sequence ID" value="GGW63222.1"/>
    <property type="molecule type" value="Genomic_DNA"/>
</dbReference>
<evidence type="ECO:0000256" key="2">
    <source>
        <dbReference type="ARBA" id="ARBA00001913"/>
    </source>
</evidence>
<dbReference type="Pfam" id="PF02806">
    <property type="entry name" value="Alpha-amylase_C"/>
    <property type="match status" value="1"/>
</dbReference>
<evidence type="ECO:0000259" key="13">
    <source>
        <dbReference type="SMART" id="SM00632"/>
    </source>
</evidence>
<dbReference type="PANTHER" id="PTHR10357:SF209">
    <property type="entry name" value="PERIPLASMIC ALPHA-AMYLASE"/>
    <property type="match status" value="1"/>
</dbReference>
<evidence type="ECO:0000256" key="11">
    <source>
        <dbReference type="ARBA" id="ARBA00030238"/>
    </source>
</evidence>
<keyword evidence="16" id="KW-1185">Reference proteome</keyword>
<feature type="domain" description="Glycosyl hydrolase family 13 catalytic" evidence="14">
    <location>
        <begin position="81"/>
        <end position="533"/>
    </location>
</feature>
<dbReference type="SUPFAM" id="SSF81296">
    <property type="entry name" value="E set domains"/>
    <property type="match status" value="1"/>
</dbReference>
<feature type="domain" description="Alpha-amylase C-terminal" evidence="13">
    <location>
        <begin position="545"/>
        <end position="625"/>
    </location>
</feature>
<evidence type="ECO:0000256" key="6">
    <source>
        <dbReference type="ARBA" id="ARBA00022723"/>
    </source>
</evidence>
<dbReference type="InterPro" id="IPR005323">
    <property type="entry name" value="CBM41_pullulanase"/>
</dbReference>
<evidence type="ECO:0000256" key="4">
    <source>
        <dbReference type="ARBA" id="ARBA00012595"/>
    </source>
</evidence>
<proteinExistence type="inferred from homology"/>
<evidence type="ECO:0000313" key="16">
    <source>
        <dbReference type="Proteomes" id="UP000620224"/>
    </source>
</evidence>
<dbReference type="InterPro" id="IPR017853">
    <property type="entry name" value="GH"/>
</dbReference>
<dbReference type="AlphaFoldDB" id="A0A918MTJ7"/>
<dbReference type="CDD" id="cd10315">
    <property type="entry name" value="CBM41_pullulanase"/>
    <property type="match status" value="2"/>
</dbReference>
<dbReference type="InterPro" id="IPR031319">
    <property type="entry name" value="A-amylase_C"/>
</dbReference>
<dbReference type="PANTHER" id="PTHR10357">
    <property type="entry name" value="ALPHA-AMYLASE FAMILY MEMBER"/>
    <property type="match status" value="1"/>
</dbReference>
<reference evidence="15" key="2">
    <citation type="submission" date="2020-09" db="EMBL/GenBank/DDBJ databases">
        <authorList>
            <person name="Sun Q."/>
            <person name="Ohkuma M."/>
        </authorList>
    </citation>
    <scope>NUCLEOTIDE SEQUENCE</scope>
    <source>
        <strain evidence="15">JCM 4490</strain>
    </source>
</reference>
<sequence>MTPSPTAGGNPAAPPAGRRHRGGQGTLTRAATAAAATALLATALSAAPPASAAARVPAPPSDARLAAVASRHDLTREQFYFLLPDRFADGSAANDRGGLSGDRTATGYDPTDKGFYQGGDLKGLISKLDYIKGLGTTGIWLAPIFMNKPVQGNGESAGYHGYWITDFTRVDPHFGTNADLAELIRKAHAKHMKVFFDVITNHTADTVTYAENTFGYRGKGAYPYLDTEGRPFDDAKGMHKVDERGFPYTPKVGPAERDAKVPAWLNDPTVYHNRGDSTFVGESTLYGDHTGLDDLWTERPEVVHGMERIYEKWVEDFRVDGFRVDTVRNVDMPFWTQWATALDAYAAKKGRKDFFIFGETLSSDASVTSPYVRQGRLDATLDFPLQDAIRQYASQGRDAGRLAGVFAQDYRYTTGKANAYEQVTFLGNHDMGRIGGFLLKDNPKADDAGLLRRDRFAHELMFLSRGNPVIYSGDEQGFTGAGGDKDARQTMFASKVPDYLDDDEIGTGRTAASDAYDPTHPLYRAVAGLSRLTRENPALRDGVQTERYAKDSVYAFSRTDARRGDDYLVAFNNASAPRTVRIPTGSAHAAYRGLYGSGATVSSGAGAEVTVTVPALSAVVWKAAKRLGTPATRPSVTLTAPAPGATGDVEVSADVSGGGLNRVVFAAQTGDGPWRTLGTADHAPYKVVQHLPGTLKQGTPVRYKAVAVDRAGRTASALAATSTGRPPVEQPPSAVHRDYAVVHYLRADGDYTGWRLESSGRTAEFTGRDAYGAFAWVKPEDGARSVTYKVARDGAADGPERTVELARTGEVWIRQGDDGQSDTAPQGAYPAPDATKAVIHYHRADGDYDGWGLHTWTGAKNPTEWSAPLTPVRRDAFGVTFEVPLADGATSLSYIIHKGDEKDIAADRSLDFGTYGKEAWLIGGDTGYLLPTMSGAPDLDLGTAKARWIDADTVVWNVKATDSTSQQLVYAPEGGITIEDGALSDEGYWLRLIPAQLTDAQEAAHPELAGRPAFTVDPRDRDRIPAAQRGQLLATQRAANGALLAATAVRTS</sequence>
<accession>A0A918MTJ7</accession>
<dbReference type="Gene3D" id="2.60.40.10">
    <property type="entry name" value="Immunoglobulins"/>
    <property type="match status" value="1"/>
</dbReference>
<dbReference type="SMART" id="SM00632">
    <property type="entry name" value="Aamy_C"/>
    <property type="match status" value="1"/>
</dbReference>
<protein>
    <recommendedName>
        <fullName evidence="5">Alpha-amylase</fullName>
        <ecNumber evidence="4">3.2.1.1</ecNumber>
    </recommendedName>
    <alternativeName>
        <fullName evidence="11">1,4-alpha-D-glucan glucanohydrolase</fullName>
    </alternativeName>
</protein>
<comment type="similarity">
    <text evidence="3">Belongs to the glycosyl hydrolase 13 family.</text>
</comment>
<evidence type="ECO:0000256" key="10">
    <source>
        <dbReference type="ARBA" id="ARBA00023295"/>
    </source>
</evidence>
<dbReference type="InterPro" id="IPR040671">
    <property type="entry name" value="Pullulanase_N2"/>
</dbReference>
<evidence type="ECO:0000256" key="12">
    <source>
        <dbReference type="SAM" id="MobiDB-lite"/>
    </source>
</evidence>
<dbReference type="InterPro" id="IPR013783">
    <property type="entry name" value="Ig-like_fold"/>
</dbReference>
<evidence type="ECO:0000256" key="9">
    <source>
        <dbReference type="ARBA" id="ARBA00022837"/>
    </source>
</evidence>
<organism evidence="15 16">
    <name type="scientific">Streptomyces lucensis JCM 4490</name>
    <dbReference type="NCBI Taxonomy" id="1306176"/>
    <lineage>
        <taxon>Bacteria</taxon>
        <taxon>Bacillati</taxon>
        <taxon>Actinomycetota</taxon>
        <taxon>Actinomycetes</taxon>
        <taxon>Kitasatosporales</taxon>
        <taxon>Streptomycetaceae</taxon>
        <taxon>Streptomyces</taxon>
    </lineage>
</organism>
<gene>
    <name evidence="15" type="ORF">GCM10010503_45340</name>
</gene>
<dbReference type="InterPro" id="IPR013784">
    <property type="entry name" value="Carb-bd-like_fold"/>
</dbReference>
<evidence type="ECO:0000256" key="8">
    <source>
        <dbReference type="ARBA" id="ARBA00022801"/>
    </source>
</evidence>
<dbReference type="Gene3D" id="2.60.40.1180">
    <property type="entry name" value="Golgi alpha-mannosidase II"/>
    <property type="match status" value="1"/>
</dbReference>
<feature type="region of interest" description="Disordered" evidence="12">
    <location>
        <begin position="1"/>
        <end position="29"/>
    </location>
</feature>
<dbReference type="Gene3D" id="3.20.20.80">
    <property type="entry name" value="Glycosidases"/>
    <property type="match status" value="1"/>
</dbReference>
<keyword evidence="6" id="KW-0479">Metal-binding</keyword>
<dbReference type="InterPro" id="IPR014756">
    <property type="entry name" value="Ig_E-set"/>
</dbReference>
<dbReference type="InterPro" id="IPR006047">
    <property type="entry name" value="GH13_cat_dom"/>
</dbReference>
<name>A0A918MTJ7_9ACTN</name>
<reference evidence="15" key="1">
    <citation type="journal article" date="2014" name="Int. J. Syst. Evol. Microbiol.">
        <title>Complete genome sequence of Corynebacterium casei LMG S-19264T (=DSM 44701T), isolated from a smear-ripened cheese.</title>
        <authorList>
            <consortium name="US DOE Joint Genome Institute (JGI-PGF)"/>
            <person name="Walter F."/>
            <person name="Albersmeier A."/>
            <person name="Kalinowski J."/>
            <person name="Ruckert C."/>
        </authorList>
    </citation>
    <scope>NUCLEOTIDE SEQUENCE</scope>
    <source>
        <strain evidence="15">JCM 4490</strain>
    </source>
</reference>
<evidence type="ECO:0000256" key="5">
    <source>
        <dbReference type="ARBA" id="ARBA00017303"/>
    </source>
</evidence>
<dbReference type="SUPFAM" id="SSF49452">
    <property type="entry name" value="Starch-binding domain-like"/>
    <property type="match status" value="2"/>
</dbReference>
<dbReference type="SUPFAM" id="SSF51445">
    <property type="entry name" value="(Trans)glycosidases"/>
    <property type="match status" value="1"/>
</dbReference>
<dbReference type="Gene3D" id="2.60.40.1110">
    <property type="match status" value="2"/>
</dbReference>
<evidence type="ECO:0000256" key="3">
    <source>
        <dbReference type="ARBA" id="ARBA00008061"/>
    </source>
</evidence>
<keyword evidence="10" id="KW-0326">Glycosidase</keyword>
<evidence type="ECO:0000256" key="1">
    <source>
        <dbReference type="ARBA" id="ARBA00000548"/>
    </source>
</evidence>
<dbReference type="GO" id="GO:0005975">
    <property type="term" value="P:carbohydrate metabolic process"/>
    <property type="evidence" value="ECO:0007669"/>
    <property type="project" value="InterPro"/>
</dbReference>
<dbReference type="GO" id="GO:0046872">
    <property type="term" value="F:metal ion binding"/>
    <property type="evidence" value="ECO:0007669"/>
    <property type="project" value="UniProtKB-KW"/>
</dbReference>
<keyword evidence="9" id="KW-0106">Calcium</keyword>
<comment type="cofactor">
    <cofactor evidence="2">
        <name>Ca(2+)</name>
        <dbReference type="ChEBI" id="CHEBI:29108"/>
    </cofactor>
</comment>
<dbReference type="GO" id="GO:0030246">
    <property type="term" value="F:carbohydrate binding"/>
    <property type="evidence" value="ECO:0007669"/>
    <property type="project" value="InterPro"/>
</dbReference>
<dbReference type="Pfam" id="PF17967">
    <property type="entry name" value="Pullulanase_N2"/>
    <property type="match status" value="1"/>
</dbReference>
<dbReference type="Pfam" id="PF03714">
    <property type="entry name" value="PUD"/>
    <property type="match status" value="2"/>
</dbReference>
<evidence type="ECO:0000259" key="14">
    <source>
        <dbReference type="SMART" id="SM00642"/>
    </source>
</evidence>
<keyword evidence="8" id="KW-0378">Hydrolase</keyword>
<evidence type="ECO:0000256" key="7">
    <source>
        <dbReference type="ARBA" id="ARBA00022729"/>
    </source>
</evidence>
<keyword evidence="7" id="KW-0732">Signal</keyword>
<feature type="compositionally biased region" description="Low complexity" evidence="12">
    <location>
        <begin position="1"/>
        <end position="11"/>
    </location>
</feature>
<dbReference type="InterPro" id="IPR013780">
    <property type="entry name" value="Glyco_hydro_b"/>
</dbReference>
<dbReference type="CDD" id="cd11339">
    <property type="entry name" value="AmyAc_bac_CMD_like_2"/>
    <property type="match status" value="1"/>
</dbReference>
<dbReference type="Proteomes" id="UP000620224">
    <property type="component" value="Unassembled WGS sequence"/>
</dbReference>
<dbReference type="SMART" id="SM00642">
    <property type="entry name" value="Aamy"/>
    <property type="match status" value="1"/>
</dbReference>
<dbReference type="GO" id="GO:0004556">
    <property type="term" value="F:alpha-amylase activity"/>
    <property type="evidence" value="ECO:0007669"/>
    <property type="project" value="UniProtKB-EC"/>
</dbReference>
<evidence type="ECO:0000313" key="15">
    <source>
        <dbReference type="EMBL" id="GGW63222.1"/>
    </source>
</evidence>
<dbReference type="EC" id="3.2.1.1" evidence="4"/>
<comment type="catalytic activity">
    <reaction evidence="1">
        <text>Endohydrolysis of (1-&gt;4)-alpha-D-glucosidic linkages in polysaccharides containing three or more (1-&gt;4)-alpha-linked D-glucose units.</text>
        <dbReference type="EC" id="3.2.1.1"/>
    </reaction>
</comment>
<dbReference type="Gene3D" id="2.60.40.1130">
    <property type="entry name" value="Rab geranylgeranyltransferase alpha-subunit, insert domain"/>
    <property type="match status" value="1"/>
</dbReference>
<comment type="caution">
    <text evidence="15">The sequence shown here is derived from an EMBL/GenBank/DDBJ whole genome shotgun (WGS) entry which is preliminary data.</text>
</comment>
<dbReference type="InterPro" id="IPR006048">
    <property type="entry name" value="A-amylase/branching_C"/>
</dbReference>
<dbReference type="Pfam" id="PF00128">
    <property type="entry name" value="Alpha-amylase"/>
    <property type="match status" value="1"/>
</dbReference>
<dbReference type="SUPFAM" id="SSF51011">
    <property type="entry name" value="Glycosyl hydrolase domain"/>
    <property type="match status" value="1"/>
</dbReference>